<proteinExistence type="predicted"/>
<dbReference type="OrthoDB" id="3596450at2759"/>
<dbReference type="PANTHER" id="PTHR35910:SF1">
    <property type="entry name" value="2EXR DOMAIN-CONTAINING PROTEIN"/>
    <property type="match status" value="1"/>
</dbReference>
<dbReference type="EMBL" id="JAAOAQ010000360">
    <property type="protein sequence ID" value="KAF5552083.1"/>
    <property type="molecule type" value="Genomic_DNA"/>
</dbReference>
<evidence type="ECO:0000259" key="1">
    <source>
        <dbReference type="Pfam" id="PF20150"/>
    </source>
</evidence>
<accession>A0A8H5N526</accession>
<dbReference type="AlphaFoldDB" id="A0A8H5N526"/>
<feature type="domain" description="2EXR" evidence="1">
    <location>
        <begin position="5"/>
        <end position="92"/>
    </location>
</feature>
<dbReference type="PANTHER" id="PTHR35910">
    <property type="entry name" value="2EXR DOMAIN-CONTAINING PROTEIN"/>
    <property type="match status" value="1"/>
</dbReference>
<protein>
    <submittedName>
        <fullName evidence="2">Tetracycline resistance protein</fullName>
    </submittedName>
</protein>
<evidence type="ECO:0000313" key="3">
    <source>
        <dbReference type="Proteomes" id="UP000582016"/>
    </source>
</evidence>
<dbReference type="Pfam" id="PF20150">
    <property type="entry name" value="2EXR"/>
    <property type="match status" value="1"/>
</dbReference>
<organism evidence="2 3">
    <name type="scientific">Fusarium phyllophilum</name>
    <dbReference type="NCBI Taxonomy" id="47803"/>
    <lineage>
        <taxon>Eukaryota</taxon>
        <taxon>Fungi</taxon>
        <taxon>Dikarya</taxon>
        <taxon>Ascomycota</taxon>
        <taxon>Pezizomycotina</taxon>
        <taxon>Sordariomycetes</taxon>
        <taxon>Hypocreomycetidae</taxon>
        <taxon>Hypocreales</taxon>
        <taxon>Nectriaceae</taxon>
        <taxon>Fusarium</taxon>
        <taxon>Fusarium fujikuroi species complex</taxon>
    </lineage>
</organism>
<reference evidence="2 3" key="1">
    <citation type="submission" date="2020-05" db="EMBL/GenBank/DDBJ databases">
        <title>Identification and distribution of gene clusters putatively required for synthesis of sphingolipid metabolism inhibitors in phylogenetically diverse species of the filamentous fungus Fusarium.</title>
        <authorList>
            <person name="Kim H.-S."/>
            <person name="Busman M."/>
            <person name="Brown D.W."/>
            <person name="Divon H."/>
            <person name="Uhlig S."/>
            <person name="Proctor R.H."/>
        </authorList>
    </citation>
    <scope>NUCLEOTIDE SEQUENCE [LARGE SCALE GENOMIC DNA]</scope>
    <source>
        <strain evidence="2 3">NRRL 13617</strain>
    </source>
</reference>
<dbReference type="Proteomes" id="UP000582016">
    <property type="component" value="Unassembled WGS sequence"/>
</dbReference>
<gene>
    <name evidence="2" type="ORF">FPHYL_9030</name>
</gene>
<comment type="caution">
    <text evidence="2">The sequence shown here is derived from an EMBL/GenBank/DDBJ whole genome shotgun (WGS) entry which is preliminary data.</text>
</comment>
<dbReference type="InterPro" id="IPR045518">
    <property type="entry name" value="2EXR"/>
</dbReference>
<name>A0A8H5N526_9HYPO</name>
<sequence length="251" mass="28706">MACSFHPFPRLPTELQLQVWIAACLPYHPYDYGIHYIDVEPTSTEGTPSDSYDFTACLADGDKDSACLRNGGIWTACKESRDVMLQYSKTEGHYCARVGIRGDEEDWYSPVCPTHDIFCIKSKTWNTPDDHDEGWQIQIPGMSPKRSQITDIDNIAFEFDESWNRDIDTDYVQITPYLSSRHCLGAHDFDGVLENAKTFISTLDDLYKANENRHVFTGVRVKTTMSLKYPKMSNFLLLDTRKSIFEQTGLV</sequence>
<evidence type="ECO:0000313" key="2">
    <source>
        <dbReference type="EMBL" id="KAF5552083.1"/>
    </source>
</evidence>
<keyword evidence="3" id="KW-1185">Reference proteome</keyword>